<dbReference type="PANTHER" id="PTHR43952">
    <property type="entry name" value="MYB FAMILY TRANSCRIPTION FACTOR-RELATED"/>
    <property type="match status" value="1"/>
</dbReference>
<feature type="domain" description="Myb-like" evidence="6">
    <location>
        <begin position="15"/>
        <end position="64"/>
    </location>
</feature>
<dbReference type="PROSITE" id="PS50090">
    <property type="entry name" value="MYB_LIKE"/>
    <property type="match status" value="1"/>
</dbReference>
<dbReference type="OrthoDB" id="725210at2759"/>
<dbReference type="Pfam" id="PF23082">
    <property type="entry name" value="Myb_DNA-binding_2"/>
    <property type="match status" value="1"/>
</dbReference>
<keyword evidence="3" id="KW-0804">Transcription</keyword>
<evidence type="ECO:0000256" key="1">
    <source>
        <dbReference type="ARBA" id="ARBA00004123"/>
    </source>
</evidence>
<proteinExistence type="predicted"/>
<sequence length="94" mass="10820">MSGSRSASRNVNMDSTWSKKENKLFEEVLAYYSEDTPDRWNKVSRAMGGTKTADEVRRHYEILEDDIKLINSGRVPCPKYNTQGPKYNTQGAWN</sequence>
<dbReference type="AlphaFoldDB" id="A0A835BEE6"/>
<dbReference type="SMART" id="SM00717">
    <property type="entry name" value="SANT"/>
    <property type="match status" value="1"/>
</dbReference>
<dbReference type="PANTHER" id="PTHR43952:SF105">
    <property type="entry name" value="OS01G0663051 PROTEIN"/>
    <property type="match status" value="1"/>
</dbReference>
<comment type="caution">
    <text evidence="7">The sequence shown here is derived from an EMBL/GenBank/DDBJ whole genome shotgun (WGS) entry which is preliminary data.</text>
</comment>
<evidence type="ECO:0000256" key="5">
    <source>
        <dbReference type="SAM" id="MobiDB-lite"/>
    </source>
</evidence>
<reference evidence="7" key="1">
    <citation type="submission" date="2020-07" db="EMBL/GenBank/DDBJ databases">
        <title>Genome sequence and genetic diversity analysis of an under-domesticated orphan crop, white fonio (Digitaria exilis).</title>
        <authorList>
            <person name="Bennetzen J.L."/>
            <person name="Chen S."/>
            <person name="Ma X."/>
            <person name="Wang X."/>
            <person name="Yssel A.E.J."/>
            <person name="Chaluvadi S.R."/>
            <person name="Johnson M."/>
            <person name="Gangashetty P."/>
            <person name="Hamidou F."/>
            <person name="Sanogo M.D."/>
            <person name="Zwaenepoel A."/>
            <person name="Wallace J."/>
            <person name="Van De Peer Y."/>
            <person name="Van Deynze A."/>
        </authorList>
    </citation>
    <scope>NUCLEOTIDE SEQUENCE</scope>
    <source>
        <tissue evidence="7">Leaves</tissue>
    </source>
</reference>
<dbReference type="Gene3D" id="1.10.10.60">
    <property type="entry name" value="Homeodomain-like"/>
    <property type="match status" value="1"/>
</dbReference>
<evidence type="ECO:0000256" key="4">
    <source>
        <dbReference type="ARBA" id="ARBA00023242"/>
    </source>
</evidence>
<dbReference type="InterPro" id="IPR044636">
    <property type="entry name" value="RADIALIS-like"/>
</dbReference>
<evidence type="ECO:0000256" key="2">
    <source>
        <dbReference type="ARBA" id="ARBA00023015"/>
    </source>
</evidence>
<dbReference type="InterPro" id="IPR009057">
    <property type="entry name" value="Homeodomain-like_sf"/>
</dbReference>
<organism evidence="7 8">
    <name type="scientific">Digitaria exilis</name>
    <dbReference type="NCBI Taxonomy" id="1010633"/>
    <lineage>
        <taxon>Eukaryota</taxon>
        <taxon>Viridiplantae</taxon>
        <taxon>Streptophyta</taxon>
        <taxon>Embryophyta</taxon>
        <taxon>Tracheophyta</taxon>
        <taxon>Spermatophyta</taxon>
        <taxon>Magnoliopsida</taxon>
        <taxon>Liliopsida</taxon>
        <taxon>Poales</taxon>
        <taxon>Poaceae</taxon>
        <taxon>PACMAD clade</taxon>
        <taxon>Panicoideae</taxon>
        <taxon>Panicodae</taxon>
        <taxon>Paniceae</taxon>
        <taxon>Anthephorinae</taxon>
        <taxon>Digitaria</taxon>
    </lineage>
</organism>
<protein>
    <recommendedName>
        <fullName evidence="6">Myb-like domain-containing protein</fullName>
    </recommendedName>
</protein>
<comment type="subcellular location">
    <subcellularLocation>
        <location evidence="1">Nucleus</location>
    </subcellularLocation>
</comment>
<dbReference type="GO" id="GO:0005634">
    <property type="term" value="C:nucleus"/>
    <property type="evidence" value="ECO:0007669"/>
    <property type="project" value="UniProtKB-SubCell"/>
</dbReference>
<keyword evidence="4" id="KW-0539">Nucleus</keyword>
<feature type="region of interest" description="Disordered" evidence="5">
    <location>
        <begin position="74"/>
        <end position="94"/>
    </location>
</feature>
<keyword evidence="2" id="KW-0805">Transcription regulation</keyword>
<gene>
    <name evidence="7" type="ORF">HU200_036802</name>
</gene>
<evidence type="ECO:0000313" key="7">
    <source>
        <dbReference type="EMBL" id="KAF8695926.1"/>
    </source>
</evidence>
<dbReference type="EMBL" id="JACEFO010001882">
    <property type="protein sequence ID" value="KAF8695926.1"/>
    <property type="molecule type" value="Genomic_DNA"/>
</dbReference>
<evidence type="ECO:0000259" key="6">
    <source>
        <dbReference type="PROSITE" id="PS50090"/>
    </source>
</evidence>
<dbReference type="SUPFAM" id="SSF46689">
    <property type="entry name" value="Homeodomain-like"/>
    <property type="match status" value="1"/>
</dbReference>
<dbReference type="FunFam" id="1.10.10.60:FF:000154">
    <property type="entry name" value="Transcription factor SRM1"/>
    <property type="match status" value="1"/>
</dbReference>
<accession>A0A835BEE6</accession>
<feature type="compositionally biased region" description="Polar residues" evidence="5">
    <location>
        <begin position="80"/>
        <end position="94"/>
    </location>
</feature>
<dbReference type="Proteomes" id="UP000636709">
    <property type="component" value="Unassembled WGS sequence"/>
</dbReference>
<name>A0A835BEE6_9POAL</name>
<evidence type="ECO:0000256" key="3">
    <source>
        <dbReference type="ARBA" id="ARBA00023163"/>
    </source>
</evidence>
<keyword evidence="8" id="KW-1185">Reference proteome</keyword>
<dbReference type="GO" id="GO:0003700">
    <property type="term" value="F:DNA-binding transcription factor activity"/>
    <property type="evidence" value="ECO:0007669"/>
    <property type="project" value="InterPro"/>
</dbReference>
<dbReference type="InterPro" id="IPR001005">
    <property type="entry name" value="SANT/Myb"/>
</dbReference>
<evidence type="ECO:0000313" key="8">
    <source>
        <dbReference type="Proteomes" id="UP000636709"/>
    </source>
</evidence>